<reference evidence="1 2" key="1">
    <citation type="journal article" date="2023" name="Life. Sci Alliance">
        <title>Evolutionary insights into 3D genome organization and epigenetic landscape of Vigna mungo.</title>
        <authorList>
            <person name="Junaid A."/>
            <person name="Singh B."/>
            <person name="Bhatia S."/>
        </authorList>
    </citation>
    <scope>NUCLEOTIDE SEQUENCE [LARGE SCALE GENOMIC DNA]</scope>
    <source>
        <strain evidence="1">Urdbean</strain>
    </source>
</reference>
<sequence length="149" mass="16049">MVIIKGFCPSILGSEFTEGFGPSVSVTVVWWSEEDARLSGAFRSFSLAVKSSIEGYLLHRCRGGCRRGRMSIIPAVGILCCVSSPVVKRVKVGCKRAELKYPTVHHFQGNALTGWARSFGTPCLLIGIQQSFATSVTSALRGNDIGYCG</sequence>
<keyword evidence="2" id="KW-1185">Reference proteome</keyword>
<protein>
    <submittedName>
        <fullName evidence="1">Uncharacterized protein</fullName>
    </submittedName>
</protein>
<evidence type="ECO:0000313" key="2">
    <source>
        <dbReference type="Proteomes" id="UP001374535"/>
    </source>
</evidence>
<proteinExistence type="predicted"/>
<organism evidence="1 2">
    <name type="scientific">Vigna mungo</name>
    <name type="common">Black gram</name>
    <name type="synonym">Phaseolus mungo</name>
    <dbReference type="NCBI Taxonomy" id="3915"/>
    <lineage>
        <taxon>Eukaryota</taxon>
        <taxon>Viridiplantae</taxon>
        <taxon>Streptophyta</taxon>
        <taxon>Embryophyta</taxon>
        <taxon>Tracheophyta</taxon>
        <taxon>Spermatophyta</taxon>
        <taxon>Magnoliopsida</taxon>
        <taxon>eudicotyledons</taxon>
        <taxon>Gunneridae</taxon>
        <taxon>Pentapetalae</taxon>
        <taxon>rosids</taxon>
        <taxon>fabids</taxon>
        <taxon>Fabales</taxon>
        <taxon>Fabaceae</taxon>
        <taxon>Papilionoideae</taxon>
        <taxon>50 kb inversion clade</taxon>
        <taxon>NPAAA clade</taxon>
        <taxon>indigoferoid/millettioid clade</taxon>
        <taxon>Phaseoleae</taxon>
        <taxon>Vigna</taxon>
    </lineage>
</organism>
<dbReference type="Proteomes" id="UP001374535">
    <property type="component" value="Chromosome 3"/>
</dbReference>
<name>A0AAQ3S1T8_VIGMU</name>
<accession>A0AAQ3S1T8</accession>
<dbReference type="AlphaFoldDB" id="A0AAQ3S1T8"/>
<dbReference type="EMBL" id="CP144698">
    <property type="protein sequence ID" value="WVZ16164.1"/>
    <property type="molecule type" value="Genomic_DNA"/>
</dbReference>
<gene>
    <name evidence="1" type="ORF">V8G54_009146</name>
</gene>
<evidence type="ECO:0000313" key="1">
    <source>
        <dbReference type="EMBL" id="WVZ16164.1"/>
    </source>
</evidence>